<dbReference type="AlphaFoldDB" id="A0AAJ6DDM7"/>
<evidence type="ECO:0000256" key="1">
    <source>
        <dbReference type="SAM" id="Phobius"/>
    </source>
</evidence>
<proteinExistence type="predicted"/>
<dbReference type="EMBL" id="CP122566">
    <property type="protein sequence ID" value="WGH94396.1"/>
    <property type="molecule type" value="Genomic_DNA"/>
</dbReference>
<organism evidence="2 3">
    <name type="scientific">Auritidibacter ignavus</name>
    <dbReference type="NCBI Taxonomy" id="678932"/>
    <lineage>
        <taxon>Bacteria</taxon>
        <taxon>Bacillati</taxon>
        <taxon>Actinomycetota</taxon>
        <taxon>Actinomycetes</taxon>
        <taxon>Micrococcales</taxon>
        <taxon>Micrococcaceae</taxon>
        <taxon>Auritidibacter</taxon>
    </lineage>
</organism>
<evidence type="ECO:0000313" key="3">
    <source>
        <dbReference type="Proteomes" id="UP001224674"/>
    </source>
</evidence>
<keyword evidence="1" id="KW-0812">Transmembrane</keyword>
<keyword evidence="1" id="KW-1133">Transmembrane helix</keyword>
<dbReference type="RefSeq" id="WP_183145634.1">
    <property type="nucleotide sequence ID" value="NZ_CP122562.1"/>
</dbReference>
<feature type="transmembrane region" description="Helical" evidence="1">
    <location>
        <begin position="41"/>
        <end position="65"/>
    </location>
</feature>
<protein>
    <submittedName>
        <fullName evidence="2">Uncharacterized protein</fullName>
    </submittedName>
</protein>
<keyword evidence="3" id="KW-1185">Reference proteome</keyword>
<sequence length="93" mass="10741">MLDHDEQLLESLSVRRQRLTMAFLFGRERRNRKYNDGIKHAIISLVVAALICAGCVGYSFIMHLFQQQERQRLNPHGAVVVMMIDQDGMHVES</sequence>
<name>A0AAJ6DDM7_9MICC</name>
<dbReference type="GeneID" id="83695629"/>
<keyword evidence="1" id="KW-0472">Membrane</keyword>
<accession>A0AAJ6DDM7</accession>
<gene>
    <name evidence="2" type="ORF">QDX21_06350</name>
</gene>
<dbReference type="Proteomes" id="UP001224674">
    <property type="component" value="Chromosome"/>
</dbReference>
<reference evidence="2 3" key="1">
    <citation type="submission" date="2023-03" db="EMBL/GenBank/DDBJ databases">
        <title>Complete genome sequences of several Auritidibacter ignavus strains isolated from ear infections.</title>
        <authorList>
            <person name="Baehr T."/>
            <person name="Baumhoegger A.M."/>
        </authorList>
    </citation>
    <scope>NUCLEOTIDE SEQUENCE [LARGE SCALE GENOMIC DNA]</scope>
    <source>
        <strain evidence="2 3">BABAE-6</strain>
    </source>
</reference>
<evidence type="ECO:0000313" key="2">
    <source>
        <dbReference type="EMBL" id="WGH94396.1"/>
    </source>
</evidence>